<proteinExistence type="predicted"/>
<organism evidence="2 3">
    <name type="scientific">Desulfonema limicola</name>
    <dbReference type="NCBI Taxonomy" id="45656"/>
    <lineage>
        <taxon>Bacteria</taxon>
        <taxon>Pseudomonadati</taxon>
        <taxon>Thermodesulfobacteriota</taxon>
        <taxon>Desulfobacteria</taxon>
        <taxon>Desulfobacterales</taxon>
        <taxon>Desulfococcaceae</taxon>
        <taxon>Desulfonema</taxon>
    </lineage>
</organism>
<accession>A0A975B8T2</accession>
<evidence type="ECO:0000313" key="2">
    <source>
        <dbReference type="EMBL" id="QTA80777.1"/>
    </source>
</evidence>
<dbReference type="Proteomes" id="UP000663720">
    <property type="component" value="Chromosome"/>
</dbReference>
<evidence type="ECO:0000256" key="1">
    <source>
        <dbReference type="SAM" id="SignalP"/>
    </source>
</evidence>
<feature type="signal peptide" evidence="1">
    <location>
        <begin position="1"/>
        <end position="22"/>
    </location>
</feature>
<evidence type="ECO:0000313" key="3">
    <source>
        <dbReference type="Proteomes" id="UP000663720"/>
    </source>
</evidence>
<sequence>MKTVLTIAIFVSSLFFSSAVGALEKGDIAYIYTKKGHCEVIILTKSSDQYIWKLFTRSGGMDPSKFCCFKT</sequence>
<protein>
    <submittedName>
        <fullName evidence="2">Uncharacterized protein</fullName>
    </submittedName>
</protein>
<feature type="chain" id="PRO_5037722956" evidence="1">
    <location>
        <begin position="23"/>
        <end position="71"/>
    </location>
</feature>
<dbReference type="KEGG" id="dli:dnl_30900"/>
<keyword evidence="3" id="KW-1185">Reference proteome</keyword>
<dbReference type="AlphaFoldDB" id="A0A975B8T2"/>
<keyword evidence="1" id="KW-0732">Signal</keyword>
<reference evidence="2" key="1">
    <citation type="journal article" date="2021" name="Microb. Physiol.">
        <title>Proteogenomic Insights into the Physiology of Marine, Sulfate-Reducing, Filamentous Desulfonema limicola and Desulfonema magnum.</title>
        <authorList>
            <person name="Schnaars V."/>
            <person name="Wohlbrand L."/>
            <person name="Scheve S."/>
            <person name="Hinrichs C."/>
            <person name="Reinhardt R."/>
            <person name="Rabus R."/>
        </authorList>
    </citation>
    <scope>NUCLEOTIDE SEQUENCE</scope>
    <source>
        <strain evidence="2">5ac10</strain>
    </source>
</reference>
<gene>
    <name evidence="2" type="ORF">dnl_30900</name>
</gene>
<dbReference type="EMBL" id="CP061799">
    <property type="protein sequence ID" value="QTA80777.1"/>
    <property type="molecule type" value="Genomic_DNA"/>
</dbReference>
<name>A0A975B8T2_9BACT</name>